<keyword evidence="3" id="KW-1185">Reference proteome</keyword>
<dbReference type="PANTHER" id="PTHR39162">
    <property type="entry name" value="GLL3345 PROTEIN"/>
    <property type="match status" value="1"/>
</dbReference>
<evidence type="ECO:0000256" key="1">
    <source>
        <dbReference type="SAM" id="Coils"/>
    </source>
</evidence>
<dbReference type="Proteomes" id="UP000198828">
    <property type="component" value="Unassembled WGS sequence"/>
</dbReference>
<evidence type="ECO:0000313" key="2">
    <source>
        <dbReference type="EMBL" id="SDX57918.1"/>
    </source>
</evidence>
<dbReference type="InterPro" id="IPR014229">
    <property type="entry name" value="Spore_YtfJ"/>
</dbReference>
<dbReference type="OrthoDB" id="9796262at2"/>
<dbReference type="NCBIfam" id="TIGR02874">
    <property type="entry name" value="spore_ytfJ"/>
    <property type="match status" value="1"/>
</dbReference>
<proteinExistence type="predicted"/>
<reference evidence="2 3" key="1">
    <citation type="submission" date="2016-10" db="EMBL/GenBank/DDBJ databases">
        <authorList>
            <person name="de Groot N.N."/>
        </authorList>
    </citation>
    <scope>NUCLEOTIDE SEQUENCE [LARGE SCALE GENOMIC DNA]</scope>
    <source>
        <strain evidence="2 3">DSM 23310</strain>
    </source>
</reference>
<dbReference type="Pfam" id="PF09579">
    <property type="entry name" value="Spore_YtfJ"/>
    <property type="match status" value="1"/>
</dbReference>
<sequence>MTEHPIEGLMKTTMNSLKEMVDVNTIVGEPVQSPDGLVIIPVSKISFGFASGGSEFNKKNNSSQNGPDELKLPFGGGSGAGVSVQPVGFIVAGNGHIKLLTVDEGNTALASLFDFINKLADSIQQSIKKEKQYKNERENLDNVHNPS</sequence>
<evidence type="ECO:0000313" key="3">
    <source>
        <dbReference type="Proteomes" id="UP000198828"/>
    </source>
</evidence>
<feature type="coiled-coil region" evidence="1">
    <location>
        <begin position="116"/>
        <end position="143"/>
    </location>
</feature>
<name>A0A1H3CVI4_9FIRM</name>
<dbReference type="AlphaFoldDB" id="A0A1H3CVI4"/>
<dbReference type="PANTHER" id="PTHR39162:SF1">
    <property type="entry name" value="SPORULATION PROTEIN YTFJ"/>
    <property type="match status" value="1"/>
</dbReference>
<protein>
    <submittedName>
        <fullName evidence="2">Sporulation protein YtfJ</fullName>
    </submittedName>
</protein>
<keyword evidence="1" id="KW-0175">Coiled coil</keyword>
<organism evidence="2 3">
    <name type="scientific">Tepidimicrobium xylanilyticum</name>
    <dbReference type="NCBI Taxonomy" id="1123352"/>
    <lineage>
        <taxon>Bacteria</taxon>
        <taxon>Bacillati</taxon>
        <taxon>Bacillota</taxon>
        <taxon>Tissierellia</taxon>
        <taxon>Tissierellales</taxon>
        <taxon>Tepidimicrobiaceae</taxon>
        <taxon>Tepidimicrobium</taxon>
    </lineage>
</organism>
<dbReference type="EMBL" id="FNNG01000013">
    <property type="protein sequence ID" value="SDX57918.1"/>
    <property type="molecule type" value="Genomic_DNA"/>
</dbReference>
<gene>
    <name evidence="2" type="ORF">SAMN05660923_02557</name>
</gene>
<dbReference type="PIRSF" id="PIRSF021377">
    <property type="entry name" value="YtfJ"/>
    <property type="match status" value="1"/>
</dbReference>
<accession>A0A1H3CVI4</accession>